<dbReference type="EMBL" id="DAKRPA010000076">
    <property type="protein sequence ID" value="DAZ99809.1"/>
    <property type="molecule type" value="Genomic_DNA"/>
</dbReference>
<name>A0AAV2Z520_9STRA</name>
<evidence type="ECO:0000256" key="2">
    <source>
        <dbReference type="ARBA" id="ARBA00022723"/>
    </source>
</evidence>
<dbReference type="PROSITE" id="PS01360">
    <property type="entry name" value="ZF_MYND_1"/>
    <property type="match status" value="1"/>
</dbReference>
<dbReference type="GO" id="GO:0006457">
    <property type="term" value="P:protein folding"/>
    <property type="evidence" value="ECO:0007669"/>
    <property type="project" value="TreeGrafter"/>
</dbReference>
<dbReference type="SUPFAM" id="SSF103111">
    <property type="entry name" value="Activator of Hsp90 ATPase, Aha1"/>
    <property type="match status" value="1"/>
</dbReference>
<evidence type="ECO:0000313" key="9">
    <source>
        <dbReference type="Proteomes" id="UP001146120"/>
    </source>
</evidence>
<gene>
    <name evidence="8" type="ORF">N0F65_001318</name>
</gene>
<comment type="similarity">
    <text evidence="1">Belongs to the AHA1 family.</text>
</comment>
<evidence type="ECO:0000256" key="3">
    <source>
        <dbReference type="ARBA" id="ARBA00022771"/>
    </source>
</evidence>
<dbReference type="InterPro" id="IPR002893">
    <property type="entry name" value="Znf_MYND"/>
</dbReference>
<dbReference type="Gene3D" id="3.15.10.20">
    <property type="entry name" value="Activator of Hsp90 ATPase Aha1, N-terminal domain"/>
    <property type="match status" value="1"/>
</dbReference>
<reference evidence="8" key="2">
    <citation type="journal article" date="2023" name="Microbiol Resour">
        <title>Decontamination and Annotation of the Draft Genome Sequence of the Oomycete Lagenidium giganteum ARSEF 373.</title>
        <authorList>
            <person name="Morgan W.R."/>
            <person name="Tartar A."/>
        </authorList>
    </citation>
    <scope>NUCLEOTIDE SEQUENCE</scope>
    <source>
        <strain evidence="8">ARSEF 373</strain>
    </source>
</reference>
<proteinExistence type="inferred from homology"/>
<sequence>METTTTTTPPTVGWNDILTQPSTGSGVDPSSMIERTRNLKFDANDYSRFKDIGKDKPDDKPAPTAPLVGDKCRNCHKPGAKLKCSVCKKAAYCARACQASDWKFHKRTCKKPEDPKKDAGPPRRPPTTESPSKPVSTSSSSSSKTTSAAKKTSSGESKVVVKDTELDGQVRGYKNGLPYFHRELSEEEQNLIGDIAPKRVDAPPAPATSNNEGSAWNAAGTFEERNYTKWAKDKLNDLYNGTTFGDGKFLGKFKTPESYSGDASVCFVRGTKRFLFDFNFKLPFEVSVDGGETYKGSFQMNDISNDQDFEISFSLKKKPKSASENEELTSFISDNLKEQAVFIISTFMQEFQSL</sequence>
<dbReference type="SMART" id="SM01000">
    <property type="entry name" value="Aha1_N"/>
    <property type="match status" value="1"/>
</dbReference>
<feature type="compositionally biased region" description="Basic and acidic residues" evidence="6">
    <location>
        <begin position="48"/>
        <end position="61"/>
    </location>
</feature>
<dbReference type="Proteomes" id="UP001146120">
    <property type="component" value="Unassembled WGS sequence"/>
</dbReference>
<evidence type="ECO:0000259" key="7">
    <source>
        <dbReference type="PROSITE" id="PS50865"/>
    </source>
</evidence>
<evidence type="ECO:0000256" key="1">
    <source>
        <dbReference type="ARBA" id="ARBA00006817"/>
    </source>
</evidence>
<dbReference type="GO" id="GO:0051087">
    <property type="term" value="F:protein-folding chaperone binding"/>
    <property type="evidence" value="ECO:0007669"/>
    <property type="project" value="InterPro"/>
</dbReference>
<dbReference type="AlphaFoldDB" id="A0AAV2Z520"/>
<dbReference type="InterPro" id="IPR015310">
    <property type="entry name" value="AHSA1-like_N"/>
</dbReference>
<dbReference type="PROSITE" id="PS50865">
    <property type="entry name" value="ZF_MYND_2"/>
    <property type="match status" value="1"/>
</dbReference>
<feature type="region of interest" description="Disordered" evidence="6">
    <location>
        <begin position="1"/>
        <end position="31"/>
    </location>
</feature>
<dbReference type="InterPro" id="IPR036338">
    <property type="entry name" value="Aha1"/>
</dbReference>
<dbReference type="GO" id="GO:0008270">
    <property type="term" value="F:zinc ion binding"/>
    <property type="evidence" value="ECO:0007669"/>
    <property type="project" value="UniProtKB-KW"/>
</dbReference>
<organism evidence="8 9">
    <name type="scientific">Lagenidium giganteum</name>
    <dbReference type="NCBI Taxonomy" id="4803"/>
    <lineage>
        <taxon>Eukaryota</taxon>
        <taxon>Sar</taxon>
        <taxon>Stramenopiles</taxon>
        <taxon>Oomycota</taxon>
        <taxon>Peronosporomycetes</taxon>
        <taxon>Pythiales</taxon>
        <taxon>Pythiaceae</taxon>
    </lineage>
</organism>
<accession>A0AAV2Z520</accession>
<dbReference type="Pfam" id="PF09229">
    <property type="entry name" value="Aha1_N"/>
    <property type="match status" value="1"/>
</dbReference>
<reference evidence="8" key="1">
    <citation type="submission" date="2022-11" db="EMBL/GenBank/DDBJ databases">
        <authorList>
            <person name="Morgan W.R."/>
            <person name="Tartar A."/>
        </authorList>
    </citation>
    <scope>NUCLEOTIDE SEQUENCE</scope>
    <source>
        <strain evidence="8">ARSEF 373</strain>
    </source>
</reference>
<evidence type="ECO:0000256" key="6">
    <source>
        <dbReference type="SAM" id="MobiDB-lite"/>
    </source>
</evidence>
<feature type="compositionally biased region" description="Low complexity" evidence="6">
    <location>
        <begin position="1"/>
        <end position="11"/>
    </location>
</feature>
<dbReference type="PANTHER" id="PTHR13009:SF22">
    <property type="entry name" value="LD43819P"/>
    <property type="match status" value="1"/>
</dbReference>
<dbReference type="Pfam" id="PF01753">
    <property type="entry name" value="zf-MYND"/>
    <property type="match status" value="1"/>
</dbReference>
<feature type="compositionally biased region" description="Low complexity" evidence="6">
    <location>
        <begin position="127"/>
        <end position="158"/>
    </location>
</feature>
<dbReference type="Gene3D" id="6.10.140.2220">
    <property type="match status" value="1"/>
</dbReference>
<feature type="region of interest" description="Disordered" evidence="6">
    <location>
        <begin position="108"/>
        <end position="160"/>
    </location>
</feature>
<keyword evidence="3 5" id="KW-0863">Zinc-finger</keyword>
<keyword evidence="4" id="KW-0862">Zinc</keyword>
<evidence type="ECO:0000256" key="4">
    <source>
        <dbReference type="ARBA" id="ARBA00022833"/>
    </source>
</evidence>
<protein>
    <recommendedName>
        <fullName evidence="7">MYND-type domain-containing protein</fullName>
    </recommendedName>
</protein>
<evidence type="ECO:0000256" key="5">
    <source>
        <dbReference type="PROSITE-ProRule" id="PRU00134"/>
    </source>
</evidence>
<dbReference type="SUPFAM" id="SSF144232">
    <property type="entry name" value="HIT/MYND zinc finger-like"/>
    <property type="match status" value="1"/>
</dbReference>
<dbReference type="PANTHER" id="PTHR13009">
    <property type="entry name" value="HEAT SHOCK PROTEIN 90 HSP90 CO-CHAPERONE AHA-1"/>
    <property type="match status" value="1"/>
</dbReference>
<dbReference type="GO" id="GO:0005829">
    <property type="term" value="C:cytosol"/>
    <property type="evidence" value="ECO:0007669"/>
    <property type="project" value="TreeGrafter"/>
</dbReference>
<feature type="compositionally biased region" description="Basic and acidic residues" evidence="6">
    <location>
        <begin position="110"/>
        <end position="121"/>
    </location>
</feature>
<keyword evidence="9" id="KW-1185">Reference proteome</keyword>
<dbReference type="GO" id="GO:0001671">
    <property type="term" value="F:ATPase activator activity"/>
    <property type="evidence" value="ECO:0007669"/>
    <property type="project" value="InterPro"/>
</dbReference>
<feature type="region of interest" description="Disordered" evidence="6">
    <location>
        <begin position="48"/>
        <end position="70"/>
    </location>
</feature>
<evidence type="ECO:0000313" key="8">
    <source>
        <dbReference type="EMBL" id="DAZ99809.1"/>
    </source>
</evidence>
<comment type="caution">
    <text evidence="8">The sequence shown here is derived from an EMBL/GenBank/DDBJ whole genome shotgun (WGS) entry which is preliminary data.</text>
</comment>
<keyword evidence="2" id="KW-0479">Metal-binding</keyword>
<feature type="domain" description="MYND-type" evidence="7">
    <location>
        <begin position="72"/>
        <end position="109"/>
    </location>
</feature>